<accession>A0A8T8SN76</accession>
<sequence>MWSQQISKRPLVFTFAFIADLLALSAQASLVVPRSHHSDVANLLPRVDPINYTGPGNGCTPGDTVNPCLTTCDPNVTCINVNTCGHFCTLIPLGGSGCNVDNTFQQCAQGGCISGTCAMVPTGGKCYLNRNCASGLCSEDGICIDPKAQSQLINQICSTNTQCLSNDCAIPNNNDYNEICRRGPNACEDVLRCGPYQINQRCASNAECAEGACSASGTCQYLGIGGQCTEDGQCRSQVCLQTQTSSTCDLISGNGTCSFNEDCATKACVNSVCRQSSYGQTCRDARDCVNGNCDSRTGTCLASAGATCTNNAMCASKLCENGKCSKSGYQDPCATSTQCMSGSCTMQFTCGPYGCYFPSFCDKSPNGSPCVDTSDCGTGSSCSGSVVGSNSGTCITGTAPAGSVTTTRTATPTLGSSTTSAKPTSTSTSTKPATTATTSKSTTTSKATTTTTKVSTTSTTTTKATSTTALPSAAACTANAVCKSGYCRKALLSDGVTRAATGVCDTKKASGARCYQNGGCISGTCDKTKGVCV</sequence>
<protein>
    <recommendedName>
        <fullName evidence="5">Dickkopf N-terminal cysteine-rich domain-containing protein</fullName>
    </recommendedName>
</protein>
<evidence type="ECO:0000256" key="2">
    <source>
        <dbReference type="SAM" id="SignalP"/>
    </source>
</evidence>
<feature type="signal peptide" evidence="2">
    <location>
        <begin position="1"/>
        <end position="28"/>
    </location>
</feature>
<proteinExistence type="predicted"/>
<evidence type="ECO:0008006" key="5">
    <source>
        <dbReference type="Google" id="ProtNLM"/>
    </source>
</evidence>
<feature type="region of interest" description="Disordered" evidence="1">
    <location>
        <begin position="405"/>
        <end position="442"/>
    </location>
</feature>
<organism evidence="3 4">
    <name type="scientific">Tilletia indica</name>
    <dbReference type="NCBI Taxonomy" id="43049"/>
    <lineage>
        <taxon>Eukaryota</taxon>
        <taxon>Fungi</taxon>
        <taxon>Dikarya</taxon>
        <taxon>Basidiomycota</taxon>
        <taxon>Ustilaginomycotina</taxon>
        <taxon>Exobasidiomycetes</taxon>
        <taxon>Tilletiales</taxon>
        <taxon>Tilletiaceae</taxon>
        <taxon>Tilletia</taxon>
    </lineage>
</organism>
<dbReference type="Proteomes" id="UP000077521">
    <property type="component" value="Unassembled WGS sequence"/>
</dbReference>
<reference evidence="3" key="1">
    <citation type="submission" date="2016-04" db="EMBL/GenBank/DDBJ databases">
        <authorList>
            <person name="Nguyen H.D."/>
            <person name="Samba Siva P."/>
            <person name="Cullis J."/>
            <person name="Levesque C.A."/>
            <person name="Hambleton S."/>
        </authorList>
    </citation>
    <scope>NUCLEOTIDE SEQUENCE</scope>
    <source>
        <strain evidence="3">DAOMC 236416</strain>
    </source>
</reference>
<dbReference type="EMBL" id="LWDF02000709">
    <property type="protein sequence ID" value="KAE8244103.1"/>
    <property type="molecule type" value="Genomic_DNA"/>
</dbReference>
<evidence type="ECO:0000313" key="3">
    <source>
        <dbReference type="EMBL" id="KAE8244103.1"/>
    </source>
</evidence>
<feature type="compositionally biased region" description="Polar residues" evidence="1">
    <location>
        <begin position="405"/>
        <end position="415"/>
    </location>
</feature>
<name>A0A8T8SN76_9BASI</name>
<gene>
    <name evidence="3" type="ORF">A4X13_0g6821</name>
</gene>
<keyword evidence="4" id="KW-1185">Reference proteome</keyword>
<comment type="caution">
    <text evidence="3">The sequence shown here is derived from an EMBL/GenBank/DDBJ whole genome shotgun (WGS) entry which is preliminary data.</text>
</comment>
<evidence type="ECO:0000256" key="1">
    <source>
        <dbReference type="SAM" id="MobiDB-lite"/>
    </source>
</evidence>
<evidence type="ECO:0000313" key="4">
    <source>
        <dbReference type="Proteomes" id="UP000077521"/>
    </source>
</evidence>
<feature type="chain" id="PRO_5035948896" description="Dickkopf N-terminal cysteine-rich domain-containing protein" evidence="2">
    <location>
        <begin position="29"/>
        <end position="533"/>
    </location>
</feature>
<feature type="compositionally biased region" description="Low complexity" evidence="1">
    <location>
        <begin position="416"/>
        <end position="442"/>
    </location>
</feature>
<dbReference type="AlphaFoldDB" id="A0A8T8SN76"/>
<reference evidence="3" key="2">
    <citation type="journal article" date="2019" name="IMA Fungus">
        <title>Genome sequencing and comparison of five Tilletia species to identify candidate genes for the detection of regulated species infecting wheat.</title>
        <authorList>
            <person name="Nguyen H.D.T."/>
            <person name="Sultana T."/>
            <person name="Kesanakurti P."/>
            <person name="Hambleton S."/>
        </authorList>
    </citation>
    <scope>NUCLEOTIDE SEQUENCE</scope>
    <source>
        <strain evidence="3">DAOMC 236416</strain>
    </source>
</reference>
<keyword evidence="2" id="KW-0732">Signal</keyword>